<evidence type="ECO:0000313" key="1">
    <source>
        <dbReference type="EMBL" id="EHI74476.1"/>
    </source>
</evidence>
<dbReference type="AlphaFoldDB" id="G5JQ35"/>
<sequence>MNNLYTGVIKSLSSYYGIIAFIEKRTINQDVIEIERNIPFFTEDFSQYNIGDKVSFWISSDVKENSSLLVRSQKVQFATNVNVTKHTIENTSKAEFNFYQFLNSKFNPSPDLTDELSLFKFLKTNALRYSAFNEVVVLAELIDNQITISEFKNLIDYDRKYKEFIMKWILFVEDDIKGRIENRFSELNITNSDLITKFDSNKDAKKLIKETLKKIRKKYLLRDAGDLRLHYEPVTDKVPKLQVAPLDMILDEFTVKELLDFIHFTMNEYADFCNDNTTDWEKVYDYLSELKLIRNISAHGNSFLSAAFDKKNNPNYLLEENAQIFGEDPFYIDRSKTYSIFNLVRSPIKLTSKGHISSPQQFAVLWTQKLLNNQTLRSFFYFYFMVCYLTDATCAKKEFKNELRELFGETPNKVNFERVVENVKNNPNLDEKDRENILTILIPQAINMFDYVKEHQYEYDGVVGDTVYEIAYNNQTVRINLSDKWYSDMIIDIAKKYPDEKETWKLPECQEIREKFGDFFKPYGARELLVKMLDSNLVIEIDEGIKQLLKIKDFNNLKILFLDILDIFS</sequence>
<name>G5JQ35_STRCG</name>
<organism evidence="1 2">
    <name type="scientific">Streptococcus criceti HS-6</name>
    <dbReference type="NCBI Taxonomy" id="873449"/>
    <lineage>
        <taxon>Bacteria</taxon>
        <taxon>Bacillati</taxon>
        <taxon>Bacillota</taxon>
        <taxon>Bacilli</taxon>
        <taxon>Lactobacillales</taxon>
        <taxon>Streptococcaceae</taxon>
        <taxon>Streptococcus</taxon>
    </lineage>
</organism>
<dbReference type="RefSeq" id="WP_004227721.1">
    <property type="nucleotide sequence ID" value="NZ_AEUV02000002.1"/>
</dbReference>
<dbReference type="InterPro" id="IPR011664">
    <property type="entry name" value="Abi_system_AbiD/AbiF-like"/>
</dbReference>
<comment type="caution">
    <text evidence="1">The sequence shown here is derived from an EMBL/GenBank/DDBJ whole genome shotgun (WGS) entry which is preliminary data.</text>
</comment>
<dbReference type="Proteomes" id="UP000004322">
    <property type="component" value="Unassembled WGS sequence"/>
</dbReference>
<evidence type="ECO:0000313" key="2">
    <source>
        <dbReference type="Proteomes" id="UP000004322"/>
    </source>
</evidence>
<dbReference type="Pfam" id="PF07751">
    <property type="entry name" value="Abi_2"/>
    <property type="match status" value="1"/>
</dbReference>
<reference evidence="1" key="1">
    <citation type="submission" date="2011-07" db="EMBL/GenBank/DDBJ databases">
        <authorList>
            <person name="Stanhope M.J."/>
            <person name="Durkin A.S."/>
            <person name="Hostetler J."/>
            <person name="Kim M."/>
            <person name="Radune D."/>
            <person name="Singh I."/>
            <person name="Town C.D."/>
        </authorList>
    </citation>
    <scope>NUCLEOTIDE SEQUENCE [LARGE SCALE GENOMIC DNA]</scope>
    <source>
        <strain evidence="1">HS-6</strain>
    </source>
</reference>
<gene>
    <name evidence="1" type="ORF">STRCR_0482</name>
</gene>
<keyword evidence="2" id="KW-1185">Reference proteome</keyword>
<accession>G5JQ35</accession>
<proteinExistence type="predicted"/>
<protein>
    <submittedName>
        <fullName evidence="1">Uncharacterized protein</fullName>
    </submittedName>
</protein>
<dbReference type="STRING" id="873449.STRCR_0482"/>
<dbReference type="EMBL" id="AEUV02000002">
    <property type="protein sequence ID" value="EHI74476.1"/>
    <property type="molecule type" value="Genomic_DNA"/>
</dbReference>